<protein>
    <submittedName>
        <fullName evidence="5">TrmH family RNA methyltransferase</fullName>
    </submittedName>
</protein>
<dbReference type="SMART" id="SM00967">
    <property type="entry name" value="SpoU_sub_bind"/>
    <property type="match status" value="1"/>
</dbReference>
<dbReference type="Gene3D" id="3.30.1330.30">
    <property type="match status" value="1"/>
</dbReference>
<dbReference type="GO" id="GO:0005829">
    <property type="term" value="C:cytosol"/>
    <property type="evidence" value="ECO:0007669"/>
    <property type="project" value="TreeGrafter"/>
</dbReference>
<dbReference type="InterPro" id="IPR029064">
    <property type="entry name" value="Ribosomal_eL30-like_sf"/>
</dbReference>
<gene>
    <name evidence="5" type="ORF">WB794_06870</name>
</gene>
<dbReference type="InterPro" id="IPR029026">
    <property type="entry name" value="tRNA_m1G_MTases_N"/>
</dbReference>
<evidence type="ECO:0000256" key="2">
    <source>
        <dbReference type="ARBA" id="ARBA00022679"/>
    </source>
</evidence>
<dbReference type="Proteomes" id="UP001364472">
    <property type="component" value="Unassembled WGS sequence"/>
</dbReference>
<sequence>MSRDGPVWPTLPRQGERRDKRTRERDRERERAEPPRARSERPPAPPSAAPGDGDAARVRAPRRDELRVFGLNACLAAFAARPQDLRKAYLAASRMGALRELMAYCVAQRLGYRVVEDDDLARLAGSQHHEGVVLDMRRPAELALEALLARLDPGAPACLLWLDGVGNPHNFGALLRSAAHFGVAGVLLPHDSPLALSGAACRVAEGGAEAVPLVRLGAGAAAVGVLQAAGFSLAATLPQPERTQSLFDATLPARTVFVLGAEREGMRAELIERCDLRLTIPGSGRVESLNIASAVAALLTTWTLRRSGESR</sequence>
<keyword evidence="6" id="KW-1185">Reference proteome</keyword>
<proteinExistence type="predicted"/>
<evidence type="ECO:0000259" key="4">
    <source>
        <dbReference type="SMART" id="SM00967"/>
    </source>
</evidence>
<dbReference type="Pfam" id="PF00588">
    <property type="entry name" value="SpoU_methylase"/>
    <property type="match status" value="1"/>
</dbReference>
<dbReference type="GO" id="GO:0003723">
    <property type="term" value="F:RNA binding"/>
    <property type="evidence" value="ECO:0007669"/>
    <property type="project" value="InterPro"/>
</dbReference>
<dbReference type="GO" id="GO:0008173">
    <property type="term" value="F:RNA methyltransferase activity"/>
    <property type="evidence" value="ECO:0007669"/>
    <property type="project" value="InterPro"/>
</dbReference>
<evidence type="ECO:0000313" key="6">
    <source>
        <dbReference type="Proteomes" id="UP001364472"/>
    </source>
</evidence>
<keyword evidence="2" id="KW-0808">Transferase</keyword>
<dbReference type="PANTHER" id="PTHR46429:SF2">
    <property type="entry name" value="TRNA_RRNA METHYLTRANSFERASE"/>
    <property type="match status" value="1"/>
</dbReference>
<evidence type="ECO:0000313" key="5">
    <source>
        <dbReference type="EMBL" id="MEJ1249394.1"/>
    </source>
</evidence>
<dbReference type="CDD" id="cd18095">
    <property type="entry name" value="SpoU-like_rRNA-MTase"/>
    <property type="match status" value="1"/>
</dbReference>
<accession>A0AAW9R6F3</accession>
<dbReference type="InterPro" id="IPR029028">
    <property type="entry name" value="Alpha/beta_knot_MTases"/>
</dbReference>
<dbReference type="InterPro" id="IPR004441">
    <property type="entry name" value="rRNA_MeTrfase_TrmH"/>
</dbReference>
<dbReference type="PANTHER" id="PTHR46429">
    <property type="entry name" value="23S RRNA (GUANOSINE-2'-O-)-METHYLTRANSFERASE RLMB"/>
    <property type="match status" value="1"/>
</dbReference>
<feature type="domain" description="RNA 2-O ribose methyltransferase substrate binding" evidence="4">
    <location>
        <begin position="67"/>
        <end position="142"/>
    </location>
</feature>
<reference evidence="5 6" key="1">
    <citation type="journal article" date="2016" name="Antonie Van Leeuwenhoek">
        <title>Denitratimonas tolerans gen. nov., sp. nov., a denitrifying bacterium isolated from a bioreactor for tannery wastewater treatment.</title>
        <authorList>
            <person name="Han S.I."/>
            <person name="Kim J.O."/>
            <person name="Lee Y.R."/>
            <person name="Ekpeghere K.I."/>
            <person name="Koh S.C."/>
            <person name="Whang K.S."/>
        </authorList>
    </citation>
    <scope>NUCLEOTIDE SEQUENCE [LARGE SCALE GENOMIC DNA]</scope>
    <source>
        <strain evidence="5 6">KACC 17565</strain>
    </source>
</reference>
<feature type="compositionally biased region" description="Basic and acidic residues" evidence="3">
    <location>
        <begin position="14"/>
        <end position="41"/>
    </location>
</feature>
<comment type="caution">
    <text evidence="5">The sequence shown here is derived from an EMBL/GenBank/DDBJ whole genome shotgun (WGS) entry which is preliminary data.</text>
</comment>
<dbReference type="SUPFAM" id="SSF75217">
    <property type="entry name" value="alpha/beta knot"/>
    <property type="match status" value="1"/>
</dbReference>
<dbReference type="RefSeq" id="WP_337335107.1">
    <property type="nucleotide sequence ID" value="NZ_JBBDHC010000007.1"/>
</dbReference>
<dbReference type="InterPro" id="IPR013123">
    <property type="entry name" value="SpoU_subst-bd"/>
</dbReference>
<dbReference type="GO" id="GO:0032259">
    <property type="term" value="P:methylation"/>
    <property type="evidence" value="ECO:0007669"/>
    <property type="project" value="UniProtKB-KW"/>
</dbReference>
<dbReference type="EMBL" id="JBBDHC010000007">
    <property type="protein sequence ID" value="MEJ1249394.1"/>
    <property type="molecule type" value="Genomic_DNA"/>
</dbReference>
<dbReference type="SUPFAM" id="SSF55315">
    <property type="entry name" value="L30e-like"/>
    <property type="match status" value="1"/>
</dbReference>
<dbReference type="Pfam" id="PF08032">
    <property type="entry name" value="SpoU_sub_bind"/>
    <property type="match status" value="1"/>
</dbReference>
<organism evidence="5 6">
    <name type="scientific">Denitratimonas tolerans</name>
    <dbReference type="NCBI Taxonomy" id="1338420"/>
    <lineage>
        <taxon>Bacteria</taxon>
        <taxon>Pseudomonadati</taxon>
        <taxon>Pseudomonadota</taxon>
        <taxon>Gammaproteobacteria</taxon>
        <taxon>Lysobacterales</taxon>
        <taxon>Lysobacteraceae</taxon>
        <taxon>Denitratimonas</taxon>
    </lineage>
</organism>
<dbReference type="Gene3D" id="3.40.1280.10">
    <property type="match status" value="1"/>
</dbReference>
<keyword evidence="1 5" id="KW-0489">Methyltransferase</keyword>
<dbReference type="GO" id="GO:0006396">
    <property type="term" value="P:RNA processing"/>
    <property type="evidence" value="ECO:0007669"/>
    <property type="project" value="InterPro"/>
</dbReference>
<feature type="region of interest" description="Disordered" evidence="3">
    <location>
        <begin position="1"/>
        <end position="57"/>
    </location>
</feature>
<evidence type="ECO:0000256" key="1">
    <source>
        <dbReference type="ARBA" id="ARBA00022603"/>
    </source>
</evidence>
<name>A0AAW9R6F3_9GAMM</name>
<evidence type="ECO:0000256" key="3">
    <source>
        <dbReference type="SAM" id="MobiDB-lite"/>
    </source>
</evidence>
<dbReference type="InterPro" id="IPR001537">
    <property type="entry name" value="SpoU_MeTrfase"/>
</dbReference>
<dbReference type="AlphaFoldDB" id="A0AAW9R6F3"/>